<evidence type="ECO:0000259" key="2">
    <source>
        <dbReference type="Pfam" id="PF01979"/>
    </source>
</evidence>
<dbReference type="PANTHER" id="PTHR43794:SF11">
    <property type="entry name" value="AMIDOHYDROLASE-RELATED DOMAIN-CONTAINING PROTEIN"/>
    <property type="match status" value="1"/>
</dbReference>
<proteinExistence type="predicted"/>
<evidence type="ECO:0000256" key="1">
    <source>
        <dbReference type="ARBA" id="ARBA00022801"/>
    </source>
</evidence>
<dbReference type="EMBL" id="CP001734">
    <property type="protein sequence ID" value="ACV69523.1"/>
    <property type="molecule type" value="Genomic_DNA"/>
</dbReference>
<gene>
    <name evidence="3" type="ordered locus">Dret_2239</name>
</gene>
<dbReference type="SUPFAM" id="SSF51556">
    <property type="entry name" value="Metallo-dependent hydrolases"/>
    <property type="match status" value="1"/>
</dbReference>
<dbReference type="Proteomes" id="UP000001052">
    <property type="component" value="Chromosome"/>
</dbReference>
<dbReference type="GO" id="GO:0050270">
    <property type="term" value="F:S-adenosylhomocysteine deaminase activity"/>
    <property type="evidence" value="ECO:0007669"/>
    <property type="project" value="UniProtKB-EC"/>
</dbReference>
<dbReference type="RefSeq" id="WP_015752664.1">
    <property type="nucleotide sequence ID" value="NC_013223.1"/>
</dbReference>
<name>C8X526_DESRD</name>
<accession>C8X526</accession>
<evidence type="ECO:0000313" key="3">
    <source>
        <dbReference type="EMBL" id="ACV69523.1"/>
    </source>
</evidence>
<dbReference type="InterPro" id="IPR032466">
    <property type="entry name" value="Metal_Hydrolase"/>
</dbReference>
<dbReference type="InterPro" id="IPR050287">
    <property type="entry name" value="MTA/SAH_deaminase"/>
</dbReference>
<dbReference type="InterPro" id="IPR011059">
    <property type="entry name" value="Metal-dep_hydrolase_composite"/>
</dbReference>
<evidence type="ECO:0000313" key="4">
    <source>
        <dbReference type="Proteomes" id="UP000001052"/>
    </source>
</evidence>
<reference evidence="4" key="1">
    <citation type="submission" date="2009-09" db="EMBL/GenBank/DDBJ databases">
        <title>The complete chromosome of Desulfohalobium retbaense DSM 5692.</title>
        <authorList>
            <consortium name="US DOE Joint Genome Institute (JGI-PGF)"/>
            <person name="Lucas S."/>
            <person name="Copeland A."/>
            <person name="Lapidus A."/>
            <person name="Glavina del Rio T."/>
            <person name="Dalin E."/>
            <person name="Tice H."/>
            <person name="Bruce D."/>
            <person name="Goodwin L."/>
            <person name="Pitluck S."/>
            <person name="Kyrpides N."/>
            <person name="Mavromatis K."/>
            <person name="Ivanova N."/>
            <person name="Mikhailova N."/>
            <person name="Munk A.C."/>
            <person name="Brettin T."/>
            <person name="Detter J.C."/>
            <person name="Han C."/>
            <person name="Tapia R."/>
            <person name="Larimer F."/>
            <person name="Land M."/>
            <person name="Hauser L."/>
            <person name="Markowitz V."/>
            <person name="Cheng J.-F."/>
            <person name="Hugenholtz P."/>
            <person name="Woyke T."/>
            <person name="Wu D."/>
            <person name="Spring S."/>
            <person name="Klenk H.-P."/>
            <person name="Eisen J.A."/>
        </authorList>
    </citation>
    <scope>NUCLEOTIDE SEQUENCE [LARGE SCALE GENOMIC DNA]</scope>
    <source>
        <strain evidence="4">DSM 5692</strain>
    </source>
</reference>
<dbReference type="InterPro" id="IPR006680">
    <property type="entry name" value="Amidohydro-rel"/>
</dbReference>
<dbReference type="Gene3D" id="3.20.20.140">
    <property type="entry name" value="Metal-dependent hydrolases"/>
    <property type="match status" value="1"/>
</dbReference>
<reference evidence="3 4" key="2">
    <citation type="journal article" date="2010" name="Stand. Genomic Sci.">
        <title>Complete genome sequence of Desulfohalobium retbaense type strain (HR(100)).</title>
        <authorList>
            <person name="Spring S."/>
            <person name="Nolan M."/>
            <person name="Lapidus A."/>
            <person name="Glavina Del Rio T."/>
            <person name="Copeland A."/>
            <person name="Tice H."/>
            <person name="Cheng J.F."/>
            <person name="Lucas S."/>
            <person name="Land M."/>
            <person name="Chen F."/>
            <person name="Bruce D."/>
            <person name="Goodwin L."/>
            <person name="Pitluck S."/>
            <person name="Ivanova N."/>
            <person name="Mavromatis K."/>
            <person name="Mikhailova N."/>
            <person name="Pati A."/>
            <person name="Chen A."/>
            <person name="Palaniappan K."/>
            <person name="Hauser L."/>
            <person name="Chang Y.J."/>
            <person name="Jeffries C.D."/>
            <person name="Munk C."/>
            <person name="Kiss H."/>
            <person name="Chain P."/>
            <person name="Han C."/>
            <person name="Brettin T."/>
            <person name="Detter J.C."/>
            <person name="Schuler E."/>
            <person name="Goker M."/>
            <person name="Rohde M."/>
            <person name="Bristow J."/>
            <person name="Eisen J.A."/>
            <person name="Markowitz V."/>
            <person name="Hugenholtz P."/>
            <person name="Kyrpides N.C."/>
            <person name="Klenk H.P."/>
        </authorList>
    </citation>
    <scope>NUCLEOTIDE SEQUENCE [LARGE SCALE GENOMIC DNA]</scope>
    <source>
        <strain evidence="3 4">DSM 5692</strain>
    </source>
</reference>
<dbReference type="STRING" id="485915.Dret_2239"/>
<dbReference type="EC" id="3.5.4.28" evidence="3"/>
<dbReference type="eggNOG" id="COG0402">
    <property type="taxonomic scope" value="Bacteria"/>
</dbReference>
<dbReference type="KEGG" id="drt:Dret_2239"/>
<dbReference type="SUPFAM" id="SSF51338">
    <property type="entry name" value="Composite domain of metallo-dependent hydrolases"/>
    <property type="match status" value="1"/>
</dbReference>
<dbReference type="Pfam" id="PF01979">
    <property type="entry name" value="Amidohydro_1"/>
    <property type="match status" value="1"/>
</dbReference>
<dbReference type="HOGENOM" id="CLU_012358_2_5_7"/>
<feature type="domain" description="Amidohydrolase-related" evidence="2">
    <location>
        <begin position="66"/>
        <end position="376"/>
    </location>
</feature>
<protein>
    <submittedName>
        <fullName evidence="3">S-adenosylhomocysteine deaminase</fullName>
        <ecNumber evidence="3">3.5.4.28</ecNumber>
    </submittedName>
</protein>
<dbReference type="AlphaFoldDB" id="C8X526"/>
<keyword evidence="4" id="KW-1185">Reference proteome</keyword>
<sequence length="392" mass="42349">MPLSRTSSAETPILRRSRTLLTRNPARPVIDNGAILEANGMICAVGKYGELSQTHHARLVDEGETVLLPGLINAHTHTELSHLRDRIQPGGGFEDWVAQLLALPARDLDTKAVSKAIDEMAAGQICAVGDISGNNPQAMASLWRQSDLHALLWVEQIGFAPLPQGQPRGLPDAGATPKLRVAPAGHALYSTSPETLRQTKAWCRSHELPFSLHLAEHSGEIEFLTTGRGPFGAMLTKRLVPKSFSPPGLHPVAYADSLGLLDSSTLVVHAVHLDPGHPHLIAHRGSTVCLCPRSNDFIGVGRALWEALDAAGVPLCLGTDSLASNWDLDLWQEAWYIAQHWSGTLTLDKLVSFMTTTPARILGLPRLGRLAPGKRAVYARLSLEKANRLPLA</sequence>
<dbReference type="OrthoDB" id="9807210at2"/>
<organism evidence="3 4">
    <name type="scientific">Desulfohalobium retbaense (strain ATCC 49708 / DSM 5692 / JCM 16813 / HR100)</name>
    <dbReference type="NCBI Taxonomy" id="485915"/>
    <lineage>
        <taxon>Bacteria</taxon>
        <taxon>Pseudomonadati</taxon>
        <taxon>Thermodesulfobacteriota</taxon>
        <taxon>Desulfovibrionia</taxon>
        <taxon>Desulfovibrionales</taxon>
        <taxon>Desulfohalobiaceae</taxon>
        <taxon>Desulfohalobium</taxon>
    </lineage>
</organism>
<keyword evidence="1 3" id="KW-0378">Hydrolase</keyword>
<dbReference type="PANTHER" id="PTHR43794">
    <property type="entry name" value="AMINOHYDROLASE SSNA-RELATED"/>
    <property type="match status" value="1"/>
</dbReference>